<dbReference type="GeneID" id="41330300"/>
<keyword evidence="2" id="KW-1185">Reference proteome</keyword>
<reference evidence="1 2" key="2">
    <citation type="journal article" date="2024" name="Int. J. Syst. Evol. Microbiol.">
        <title>Promethearchaeum syntrophicum gen. nov., sp. nov., an anaerobic, obligately syntrophic archaeon, the first isolate of the lineage 'Asgard' archaea, and proposal of the new archaeal phylum Promethearchaeota phyl. nov. and kingdom Promethearchaeati regn. nov.</title>
        <authorList>
            <person name="Imachi H."/>
            <person name="Nobu M.K."/>
            <person name="Kato S."/>
            <person name="Takaki Y."/>
            <person name="Miyazaki M."/>
            <person name="Miyata M."/>
            <person name="Ogawara M."/>
            <person name="Saito Y."/>
            <person name="Sakai S."/>
            <person name="Tahara Y.O."/>
            <person name="Takano Y."/>
            <person name="Tasumi E."/>
            <person name="Uematsu K."/>
            <person name="Yoshimura T."/>
            <person name="Itoh T."/>
            <person name="Ohkuma M."/>
            <person name="Takai K."/>
        </authorList>
    </citation>
    <scope>NUCLEOTIDE SEQUENCE [LARGE SCALE GENOMIC DNA]</scope>
    <source>
        <strain evidence="1 2">MK-D1</strain>
    </source>
</reference>
<reference evidence="1 2" key="1">
    <citation type="journal article" date="2020" name="Nature">
        <title>Isolation of an archaeon at the prokaryote-eukaryote interface.</title>
        <authorList>
            <person name="Imachi H."/>
            <person name="Nobu M.K."/>
            <person name="Nakahara N."/>
            <person name="Morono Y."/>
            <person name="Ogawara M."/>
            <person name="Takaki Y."/>
            <person name="Takano Y."/>
            <person name="Uematsu K."/>
            <person name="Ikuta T."/>
            <person name="Ito M."/>
            <person name="Matsui Y."/>
            <person name="Miyazaki M."/>
            <person name="Murata K."/>
            <person name="Saito Y."/>
            <person name="Sakai S."/>
            <person name="Song C."/>
            <person name="Tasumi E."/>
            <person name="Yamanaka Y."/>
            <person name="Yamaguchi T."/>
            <person name="Kamagata Y."/>
            <person name="Tamaki H."/>
            <person name="Takai K."/>
        </authorList>
    </citation>
    <scope>NUCLEOTIDE SEQUENCE [LARGE SCALE GENOMIC DNA]</scope>
    <source>
        <strain evidence="1 2">MK-D1</strain>
    </source>
</reference>
<organism evidence="1 2">
    <name type="scientific">Promethearchaeum syntrophicum</name>
    <dbReference type="NCBI Taxonomy" id="2594042"/>
    <lineage>
        <taxon>Archaea</taxon>
        <taxon>Promethearchaeati</taxon>
        <taxon>Promethearchaeota</taxon>
        <taxon>Promethearchaeia</taxon>
        <taxon>Promethearchaeales</taxon>
        <taxon>Promethearchaeaceae</taxon>
        <taxon>Promethearchaeum</taxon>
    </lineage>
</organism>
<dbReference type="Proteomes" id="UP000321408">
    <property type="component" value="Chromosome"/>
</dbReference>
<evidence type="ECO:0000313" key="2">
    <source>
        <dbReference type="Proteomes" id="UP000321408"/>
    </source>
</evidence>
<dbReference type="RefSeq" id="WP_147663358.1">
    <property type="nucleotide sequence ID" value="NZ_CP042905.2"/>
</dbReference>
<name>A0A5B9DBI7_9ARCH</name>
<evidence type="ECO:0000313" key="1">
    <source>
        <dbReference type="EMBL" id="QEE16482.1"/>
    </source>
</evidence>
<gene>
    <name evidence="1" type="ORF">DSAG12_02312</name>
</gene>
<proteinExistence type="predicted"/>
<sequence length="277" mass="31919">MGSDDYVQFKIAGPFDLPGKIQHNHLFVEDYIIKDFSFVKESSFPNSFFGFTFENCLIHSFEGFPSFPENTDFKKIFDEFNEDYKISETLIIFNTPTKIRSLSGLSLPFLHYLLPYYTDSSTLFDFAPHGMKLFKNCINSDSIEPSKFNTLESDSLKFSTLESDPLKFSTLESNPNESKPNEIKEVQIYHERLQKAFIHENLPPLYEYFKTPVEKLAHDYISNPSAMPPALIERLIHEATPTIQKILENSLPYTDPALLQISQKISFDLPNGLKILK</sequence>
<protein>
    <submittedName>
        <fullName evidence="1">Uncharacterized protein</fullName>
    </submittedName>
</protein>
<dbReference type="AlphaFoldDB" id="A0A5B9DBI7"/>
<accession>A0A5B9DBI7</accession>
<dbReference type="KEGG" id="psyt:DSAG12_02312"/>
<dbReference type="EMBL" id="CP042905">
    <property type="protein sequence ID" value="QEE16482.1"/>
    <property type="molecule type" value="Genomic_DNA"/>
</dbReference>